<keyword evidence="10" id="KW-1185">Reference proteome</keyword>
<protein>
    <submittedName>
        <fullName evidence="11">TATA box-binding protein-associated factor RNA polymerase I subunit B</fullName>
    </submittedName>
</protein>
<evidence type="ECO:0000313" key="11">
    <source>
        <dbReference type="WBParaSite" id="Hba_04767"/>
    </source>
</evidence>
<evidence type="ECO:0000256" key="6">
    <source>
        <dbReference type="ARBA" id="ARBA00023015"/>
    </source>
</evidence>
<comment type="subcellular location">
    <subcellularLocation>
        <location evidence="1">Nucleus</location>
        <location evidence="1">Nucleolus</location>
    </subcellularLocation>
</comment>
<accession>A0A1I7WIH1</accession>
<evidence type="ECO:0000256" key="9">
    <source>
        <dbReference type="ARBA" id="ARBA00023242"/>
    </source>
</evidence>
<keyword evidence="7" id="KW-0238">DNA-binding</keyword>
<proteinExistence type="inferred from homology"/>
<sequence>MEELQSCNICGSQETTIIDGLMYCVVCSTQITNFRELEADDDVAVSSRSRIRTKKVREELDKSAKEIDYVAMGLETPMARKRRKGDFISSKQTNQKEIFTPAYEALRNDGCPGREHAPFYLRNIGSRLTSFTTMLAKCVSTLRLEADFPDGFPNHCFRYLAVCGVAFVDYEYTEDVEQMFRTLILNKNLDFEKKCAKKNRKILRKTRGTEKLGKSVNAWDLLVGDTLDENLEMSSESEGEIEERGETLSSKSPKLVTVVDTKISKSCLNNAGSIYLDMDALVAILYISSVTFGCKWVLLSDIISFFVRYSSNCRIFIFKEFEYITNVFYLDCCSYIISFELTQINDGTYFGTEIYCAGILTAFGRPKHFSNEWNNDVFFTLETKVLAYVLLALKLMFGLDDVREFKMKSQLQMRMMMWEGYDPKDILQQKRSCFTLSNRRHDTNFYYIRRLVRERGFNACIPHMAVAENVPCYLFFILVF</sequence>
<evidence type="ECO:0000313" key="10">
    <source>
        <dbReference type="Proteomes" id="UP000095283"/>
    </source>
</evidence>
<evidence type="ECO:0000256" key="4">
    <source>
        <dbReference type="ARBA" id="ARBA00022771"/>
    </source>
</evidence>
<dbReference type="Proteomes" id="UP000095283">
    <property type="component" value="Unplaced"/>
</dbReference>
<evidence type="ECO:0000256" key="3">
    <source>
        <dbReference type="ARBA" id="ARBA00022723"/>
    </source>
</evidence>
<dbReference type="GO" id="GO:0008270">
    <property type="term" value="F:zinc ion binding"/>
    <property type="evidence" value="ECO:0007669"/>
    <property type="project" value="UniProtKB-KW"/>
</dbReference>
<comment type="similarity">
    <text evidence="2">Belongs to the RRN7/TAF1B family.</text>
</comment>
<evidence type="ECO:0000256" key="5">
    <source>
        <dbReference type="ARBA" id="ARBA00022833"/>
    </source>
</evidence>
<dbReference type="GO" id="GO:0070860">
    <property type="term" value="C:RNA polymerase I core factor complex"/>
    <property type="evidence" value="ECO:0007669"/>
    <property type="project" value="InterPro"/>
</dbReference>
<keyword evidence="3" id="KW-0479">Metal-binding</keyword>
<keyword evidence="6" id="KW-0805">Transcription regulation</keyword>
<organism evidence="10 11">
    <name type="scientific">Heterorhabditis bacteriophora</name>
    <name type="common">Entomopathogenic nematode worm</name>
    <dbReference type="NCBI Taxonomy" id="37862"/>
    <lineage>
        <taxon>Eukaryota</taxon>
        <taxon>Metazoa</taxon>
        <taxon>Ecdysozoa</taxon>
        <taxon>Nematoda</taxon>
        <taxon>Chromadorea</taxon>
        <taxon>Rhabditida</taxon>
        <taxon>Rhabditina</taxon>
        <taxon>Rhabditomorpha</taxon>
        <taxon>Strongyloidea</taxon>
        <taxon>Heterorhabditidae</taxon>
        <taxon>Heterorhabditis</taxon>
    </lineage>
</organism>
<dbReference type="AlphaFoldDB" id="A0A1I7WIH1"/>
<dbReference type="InterPro" id="IPR033599">
    <property type="entry name" value="TAF1B/Rrn7"/>
</dbReference>
<evidence type="ECO:0000256" key="7">
    <source>
        <dbReference type="ARBA" id="ARBA00023125"/>
    </source>
</evidence>
<dbReference type="PANTHER" id="PTHR31576">
    <property type="entry name" value="TATA BOX-BINDING PROTEIN-ASSOCIATED FACTOR RNA POLYMERASE I SUBUNIT B"/>
    <property type="match status" value="1"/>
</dbReference>
<dbReference type="GO" id="GO:0001164">
    <property type="term" value="F:RNA polymerase I core promoter sequence-specific DNA binding"/>
    <property type="evidence" value="ECO:0007669"/>
    <property type="project" value="InterPro"/>
</dbReference>
<keyword evidence="5" id="KW-0862">Zinc</keyword>
<keyword evidence="9" id="KW-0539">Nucleus</keyword>
<dbReference type="GO" id="GO:0042790">
    <property type="term" value="P:nucleolar large rRNA transcription by RNA polymerase I"/>
    <property type="evidence" value="ECO:0007669"/>
    <property type="project" value="TreeGrafter"/>
</dbReference>
<keyword evidence="4" id="KW-0863">Zinc-finger</keyword>
<dbReference type="GO" id="GO:0005668">
    <property type="term" value="C:RNA polymerase transcription factor SL1 complex"/>
    <property type="evidence" value="ECO:0007669"/>
    <property type="project" value="TreeGrafter"/>
</dbReference>
<reference evidence="11" key="1">
    <citation type="submission" date="2016-11" db="UniProtKB">
        <authorList>
            <consortium name="WormBaseParasite"/>
        </authorList>
    </citation>
    <scope>IDENTIFICATION</scope>
</reference>
<dbReference type="PANTHER" id="PTHR31576:SF2">
    <property type="entry name" value="TATA BOX-BINDING PROTEIN-ASSOCIATED FACTOR RNA POLYMERASE I SUBUNIT B"/>
    <property type="match status" value="1"/>
</dbReference>
<dbReference type="WBParaSite" id="Hba_04767">
    <property type="protein sequence ID" value="Hba_04767"/>
    <property type="gene ID" value="Hba_04767"/>
</dbReference>
<name>A0A1I7WIH1_HETBA</name>
<keyword evidence="8" id="KW-0804">Transcription</keyword>
<evidence type="ECO:0000256" key="1">
    <source>
        <dbReference type="ARBA" id="ARBA00004604"/>
    </source>
</evidence>
<evidence type="ECO:0000256" key="2">
    <source>
        <dbReference type="ARBA" id="ARBA00006899"/>
    </source>
</evidence>
<evidence type="ECO:0000256" key="8">
    <source>
        <dbReference type="ARBA" id="ARBA00023163"/>
    </source>
</evidence>